<dbReference type="Gramene" id="PHT90497">
    <property type="protein sequence ID" value="PHT90497"/>
    <property type="gene ID" value="T459_05610"/>
</dbReference>
<evidence type="ECO:0000256" key="4">
    <source>
        <dbReference type="ARBA" id="ARBA00023284"/>
    </source>
</evidence>
<dbReference type="PROSITE" id="PS51354">
    <property type="entry name" value="GLUTAREDOXIN_2"/>
    <property type="match status" value="1"/>
</dbReference>
<dbReference type="InterPro" id="IPR011905">
    <property type="entry name" value="GlrX-like_pln_2"/>
</dbReference>
<keyword evidence="4" id="KW-0676">Redox-active center</keyword>
<reference evidence="6 7" key="1">
    <citation type="journal article" date="2014" name="Nat. Genet.">
        <title>Genome sequence of the hot pepper provides insights into the evolution of pungency in Capsicum species.</title>
        <authorList>
            <person name="Kim S."/>
            <person name="Park M."/>
            <person name="Yeom S.I."/>
            <person name="Kim Y.M."/>
            <person name="Lee J.M."/>
            <person name="Lee H.A."/>
            <person name="Seo E."/>
            <person name="Choi J."/>
            <person name="Cheong K."/>
            <person name="Kim K.T."/>
            <person name="Jung K."/>
            <person name="Lee G.W."/>
            <person name="Oh S.K."/>
            <person name="Bae C."/>
            <person name="Kim S.B."/>
            <person name="Lee H.Y."/>
            <person name="Kim S.Y."/>
            <person name="Kim M.S."/>
            <person name="Kang B.C."/>
            <person name="Jo Y.D."/>
            <person name="Yang H.B."/>
            <person name="Jeong H.J."/>
            <person name="Kang W.H."/>
            <person name="Kwon J.K."/>
            <person name="Shin C."/>
            <person name="Lim J.Y."/>
            <person name="Park J.H."/>
            <person name="Huh J.H."/>
            <person name="Kim J.S."/>
            <person name="Kim B.D."/>
            <person name="Cohen O."/>
            <person name="Paran I."/>
            <person name="Suh M.C."/>
            <person name="Lee S.B."/>
            <person name="Kim Y.K."/>
            <person name="Shin Y."/>
            <person name="Noh S.J."/>
            <person name="Park J."/>
            <person name="Seo Y.S."/>
            <person name="Kwon S.Y."/>
            <person name="Kim H.A."/>
            <person name="Park J.M."/>
            <person name="Kim H.J."/>
            <person name="Choi S.B."/>
            <person name="Bosland P.W."/>
            <person name="Reeves G."/>
            <person name="Jo S.H."/>
            <person name="Lee B.W."/>
            <person name="Cho H.T."/>
            <person name="Choi H.S."/>
            <person name="Lee M.S."/>
            <person name="Yu Y."/>
            <person name="Do Choi Y."/>
            <person name="Park B.S."/>
            <person name="van Deynze A."/>
            <person name="Ashrafi H."/>
            <person name="Hill T."/>
            <person name="Kim W.T."/>
            <person name="Pai H.S."/>
            <person name="Ahn H.K."/>
            <person name="Yeam I."/>
            <person name="Giovannoni J.J."/>
            <person name="Rose J.K."/>
            <person name="Sorensen I."/>
            <person name="Lee S.J."/>
            <person name="Kim R.W."/>
            <person name="Choi I.Y."/>
            <person name="Choi B.S."/>
            <person name="Lim J.S."/>
            <person name="Lee Y.H."/>
            <person name="Choi D."/>
        </authorList>
    </citation>
    <scope>NUCLEOTIDE SEQUENCE [LARGE SCALE GENOMIC DNA]</scope>
    <source>
        <strain evidence="7">cv. CM334</strain>
    </source>
</reference>
<dbReference type="Proteomes" id="UP000222542">
    <property type="component" value="Unassembled WGS sequence"/>
</dbReference>
<dbReference type="SUPFAM" id="SSF52833">
    <property type="entry name" value="Thioredoxin-like"/>
    <property type="match status" value="1"/>
</dbReference>
<dbReference type="AlphaFoldDB" id="A0A1U8FGJ0"/>
<accession>A0A1U8FGJ0</accession>
<dbReference type="PANTHER" id="PTHR10168">
    <property type="entry name" value="GLUTAREDOXIN"/>
    <property type="match status" value="1"/>
</dbReference>
<reference evidence="6 7" key="2">
    <citation type="journal article" date="2017" name="Genome Biol.">
        <title>New reference genome sequences of hot pepper reveal the massive evolution of plant disease-resistance genes by retroduplication.</title>
        <authorList>
            <person name="Kim S."/>
            <person name="Park J."/>
            <person name="Yeom S.I."/>
            <person name="Kim Y.M."/>
            <person name="Seo E."/>
            <person name="Kim K.T."/>
            <person name="Kim M.S."/>
            <person name="Lee J.M."/>
            <person name="Cheong K."/>
            <person name="Shin H.S."/>
            <person name="Kim S.B."/>
            <person name="Han K."/>
            <person name="Lee J."/>
            <person name="Park M."/>
            <person name="Lee H.A."/>
            <person name="Lee H.Y."/>
            <person name="Lee Y."/>
            <person name="Oh S."/>
            <person name="Lee J.H."/>
            <person name="Choi E."/>
            <person name="Choi E."/>
            <person name="Lee S.E."/>
            <person name="Jeon J."/>
            <person name="Kim H."/>
            <person name="Choi G."/>
            <person name="Song H."/>
            <person name="Lee J."/>
            <person name="Lee S.C."/>
            <person name="Kwon J.K."/>
            <person name="Lee H.Y."/>
            <person name="Koo N."/>
            <person name="Hong Y."/>
            <person name="Kim R.W."/>
            <person name="Kang W.H."/>
            <person name="Huh J.H."/>
            <person name="Kang B.C."/>
            <person name="Yang T.J."/>
            <person name="Lee Y.H."/>
            <person name="Bennetzen J.L."/>
            <person name="Choi D."/>
        </authorList>
    </citation>
    <scope>NUCLEOTIDE SEQUENCE [LARGE SCALE GENOMIC DNA]</scope>
    <source>
        <strain evidence="7">cv. CM334</strain>
    </source>
</reference>
<comment type="caution">
    <text evidence="6">The sequence shown here is derived from an EMBL/GenBank/DDBJ whole genome shotgun (WGS) entry which is preliminary data.</text>
</comment>
<proteinExistence type="inferred from homology"/>
<comment type="similarity">
    <text evidence="2">Belongs to the glutaredoxin family. CC-type subfamily.</text>
</comment>
<evidence type="ECO:0000256" key="3">
    <source>
        <dbReference type="ARBA" id="ARBA00022490"/>
    </source>
</evidence>
<name>A0A1U8FGJ0_CAPAN</name>
<dbReference type="EMBL" id="AYRZ02000002">
    <property type="protein sequence ID" value="PHT90497.1"/>
    <property type="molecule type" value="Genomic_DNA"/>
</dbReference>
<dbReference type="SMR" id="A0A1U8FGJ0"/>
<evidence type="ECO:0000256" key="5">
    <source>
        <dbReference type="SAM" id="MobiDB-lite"/>
    </source>
</evidence>
<dbReference type="STRING" id="4072.A0A1U8FGJ0"/>
<evidence type="ECO:0000256" key="1">
    <source>
        <dbReference type="ARBA" id="ARBA00004496"/>
    </source>
</evidence>
<sequence>MHRTSALKSSAAPAAGGSSSGGSGMPPGHSLKILLVSLGVNPMVFKVEEEEKTSMLMKLSKMNEGFSSSAGGPWDLPAVYIGGKYLGDFDKVMESHVKDELVPSLRKLELYGFELTSYSIVLFFLLF</sequence>
<keyword evidence="7" id="KW-1185">Reference proteome</keyword>
<evidence type="ECO:0000313" key="7">
    <source>
        <dbReference type="Proteomes" id="UP000222542"/>
    </source>
</evidence>
<dbReference type="Gene3D" id="3.40.30.10">
    <property type="entry name" value="Glutaredoxin"/>
    <property type="match status" value="1"/>
</dbReference>
<evidence type="ECO:0000256" key="2">
    <source>
        <dbReference type="ARBA" id="ARBA00007568"/>
    </source>
</evidence>
<comment type="subcellular location">
    <subcellularLocation>
        <location evidence="1">Cytoplasm</location>
    </subcellularLocation>
</comment>
<feature type="region of interest" description="Disordered" evidence="5">
    <location>
        <begin position="1"/>
        <end position="26"/>
    </location>
</feature>
<organism evidence="6 7">
    <name type="scientific">Capsicum annuum</name>
    <name type="common">Capsicum pepper</name>
    <dbReference type="NCBI Taxonomy" id="4072"/>
    <lineage>
        <taxon>Eukaryota</taxon>
        <taxon>Viridiplantae</taxon>
        <taxon>Streptophyta</taxon>
        <taxon>Embryophyta</taxon>
        <taxon>Tracheophyta</taxon>
        <taxon>Spermatophyta</taxon>
        <taxon>Magnoliopsida</taxon>
        <taxon>eudicotyledons</taxon>
        <taxon>Gunneridae</taxon>
        <taxon>Pentapetalae</taxon>
        <taxon>asterids</taxon>
        <taxon>lamiids</taxon>
        <taxon>Solanales</taxon>
        <taxon>Solanaceae</taxon>
        <taxon>Solanoideae</taxon>
        <taxon>Capsiceae</taxon>
        <taxon>Capsicum</taxon>
    </lineage>
</organism>
<dbReference type="GO" id="GO:0005737">
    <property type="term" value="C:cytoplasm"/>
    <property type="evidence" value="ECO:0007669"/>
    <property type="project" value="UniProtKB-SubCell"/>
</dbReference>
<keyword evidence="3" id="KW-0963">Cytoplasm</keyword>
<evidence type="ECO:0000313" key="6">
    <source>
        <dbReference type="EMBL" id="PHT90497.1"/>
    </source>
</evidence>
<dbReference type="InterPro" id="IPR036249">
    <property type="entry name" value="Thioredoxin-like_sf"/>
</dbReference>
<protein>
    <submittedName>
        <fullName evidence="6">Uncharacterized protein</fullName>
    </submittedName>
</protein>
<gene>
    <name evidence="6" type="ORF">T459_05610</name>
</gene>